<dbReference type="Proteomes" id="UP001589683">
    <property type="component" value="Unassembled WGS sequence"/>
</dbReference>
<dbReference type="PANTHER" id="PTHR35841:SF1">
    <property type="entry name" value="PHOSPHONATES-BINDING PERIPLASMIC PROTEIN"/>
    <property type="match status" value="1"/>
</dbReference>
<sequence>MIAHFGMYDRAETAEANNRLWSAIRTQLGYGPDTLTCDGDFFEIWQNPDLLLSQTCGYPYRARLHGHVTLVGTPDYGLADCPAGYYNSVFVARADDPRSELKDFNGACLAYNDALSQSGWAAPRVYCDANGISLGSLFQSGAHAASARAVHEGQADFAALDAITWSMIERWDPFAKDLRVLAHTPCTPGLPLISAKGADKAKLFNAIASAIEDITQQDRDTLSIYGFVDIPAELYLAIENPPSP</sequence>
<protein>
    <submittedName>
        <fullName evidence="1">Phosphate/phosphite/phosphonate ABC transporter substrate-binding protein</fullName>
    </submittedName>
</protein>
<dbReference type="RefSeq" id="WP_213890598.1">
    <property type="nucleotide sequence ID" value="NZ_JAGFNU010000012.1"/>
</dbReference>
<dbReference type="EMBL" id="JBHMEA010000009">
    <property type="protein sequence ID" value="MFB9231012.1"/>
    <property type="molecule type" value="Genomic_DNA"/>
</dbReference>
<name>A0ABV5JES8_9RHOB</name>
<keyword evidence="2" id="KW-1185">Reference proteome</keyword>
<evidence type="ECO:0000313" key="2">
    <source>
        <dbReference type="Proteomes" id="UP001589683"/>
    </source>
</evidence>
<gene>
    <name evidence="1" type="ORF">ACFFUT_04325</name>
</gene>
<dbReference type="Gene3D" id="3.40.190.10">
    <property type="entry name" value="Periplasmic binding protein-like II"/>
    <property type="match status" value="1"/>
</dbReference>
<proteinExistence type="predicted"/>
<accession>A0ABV5JES8</accession>
<comment type="caution">
    <text evidence="1">The sequence shown here is derived from an EMBL/GenBank/DDBJ whole genome shotgun (WGS) entry which is preliminary data.</text>
</comment>
<dbReference type="Pfam" id="PF12974">
    <property type="entry name" value="Phosphonate-bd"/>
    <property type="match status" value="1"/>
</dbReference>
<evidence type="ECO:0000313" key="1">
    <source>
        <dbReference type="EMBL" id="MFB9231012.1"/>
    </source>
</evidence>
<organism evidence="1 2">
    <name type="scientific">Pseudohalocynthiibacter aestuariivivens</name>
    <dbReference type="NCBI Taxonomy" id="1591409"/>
    <lineage>
        <taxon>Bacteria</taxon>
        <taxon>Pseudomonadati</taxon>
        <taxon>Pseudomonadota</taxon>
        <taxon>Alphaproteobacteria</taxon>
        <taxon>Rhodobacterales</taxon>
        <taxon>Paracoccaceae</taxon>
        <taxon>Pseudohalocynthiibacter</taxon>
    </lineage>
</organism>
<dbReference type="SUPFAM" id="SSF53850">
    <property type="entry name" value="Periplasmic binding protein-like II"/>
    <property type="match status" value="1"/>
</dbReference>
<dbReference type="PANTHER" id="PTHR35841">
    <property type="entry name" value="PHOSPHONATES-BINDING PERIPLASMIC PROTEIN"/>
    <property type="match status" value="1"/>
</dbReference>
<reference evidence="1 2" key="1">
    <citation type="submission" date="2024-09" db="EMBL/GenBank/DDBJ databases">
        <authorList>
            <person name="Sun Q."/>
            <person name="Mori K."/>
        </authorList>
    </citation>
    <scope>NUCLEOTIDE SEQUENCE [LARGE SCALE GENOMIC DNA]</scope>
    <source>
        <strain evidence="1 2">CECT 8726</strain>
    </source>
</reference>